<feature type="domain" description="O-antigen ligase-related" evidence="6">
    <location>
        <begin position="199"/>
        <end position="335"/>
    </location>
</feature>
<gene>
    <name evidence="7" type="ORF">A2Z23_00445</name>
</gene>
<evidence type="ECO:0000259" key="6">
    <source>
        <dbReference type="Pfam" id="PF04932"/>
    </source>
</evidence>
<dbReference type="InterPro" id="IPR051533">
    <property type="entry name" value="WaaL-like"/>
</dbReference>
<keyword evidence="4 5" id="KW-0472">Membrane</keyword>
<feature type="transmembrane region" description="Helical" evidence="5">
    <location>
        <begin position="87"/>
        <end position="106"/>
    </location>
</feature>
<dbReference type="PANTHER" id="PTHR37422">
    <property type="entry name" value="TEICHURONIC ACID BIOSYNTHESIS PROTEIN TUAE"/>
    <property type="match status" value="1"/>
</dbReference>
<protein>
    <recommendedName>
        <fullName evidence="6">O-antigen ligase-related domain-containing protein</fullName>
    </recommendedName>
</protein>
<evidence type="ECO:0000256" key="5">
    <source>
        <dbReference type="SAM" id="Phobius"/>
    </source>
</evidence>
<feature type="transmembrane region" description="Helical" evidence="5">
    <location>
        <begin position="376"/>
        <end position="393"/>
    </location>
</feature>
<keyword evidence="2 5" id="KW-0812">Transmembrane</keyword>
<dbReference type="Pfam" id="PF04932">
    <property type="entry name" value="Wzy_C"/>
    <property type="match status" value="1"/>
</dbReference>
<evidence type="ECO:0000256" key="3">
    <source>
        <dbReference type="ARBA" id="ARBA00022989"/>
    </source>
</evidence>
<reference evidence="7 8" key="1">
    <citation type="journal article" date="2016" name="Nat. Commun.">
        <title>Thousands of microbial genomes shed light on interconnected biogeochemical processes in an aquifer system.</title>
        <authorList>
            <person name="Anantharaman K."/>
            <person name="Brown C.T."/>
            <person name="Hug L.A."/>
            <person name="Sharon I."/>
            <person name="Castelle C.J."/>
            <person name="Probst A.J."/>
            <person name="Thomas B.C."/>
            <person name="Singh A."/>
            <person name="Wilkins M.J."/>
            <person name="Karaoz U."/>
            <person name="Brodie E.L."/>
            <person name="Williams K.H."/>
            <person name="Hubbard S.S."/>
            <person name="Banfield J.F."/>
        </authorList>
    </citation>
    <scope>NUCLEOTIDE SEQUENCE [LARGE SCALE GENOMIC DNA]</scope>
</reference>
<comment type="subcellular location">
    <subcellularLocation>
        <location evidence="1">Membrane</location>
        <topology evidence="1">Multi-pass membrane protein</topology>
    </subcellularLocation>
</comment>
<keyword evidence="3 5" id="KW-1133">Transmembrane helix</keyword>
<accession>A0A1F5G2K4</accession>
<dbReference type="InterPro" id="IPR007016">
    <property type="entry name" value="O-antigen_ligase-rel_domated"/>
</dbReference>
<dbReference type="Proteomes" id="UP000176628">
    <property type="component" value="Unassembled WGS sequence"/>
</dbReference>
<sequence length="396" mass="44828">MKFLNFLLIAFLALLPLGQLTRMSFNSATFYAHDLVLIILILSFLIFALAIRRKFNLPQTSIVVLIFVLFALVSLLNSLRLFPQGQILTGSFFLIRFIFYFFLYVIVVNTIKKENVFFWLNILLAVGLAIATFGFLQLAIFSDLSSLQTYGWDPHTGRLTSTFLDPNFVGLFLVFSFNLSLAIFYFKKNISKFFLFLPITFFTALILTFSRSSYLAWAASIFSFGLFLSKRFLIFFLPLFLVSIIFLPRMAERISGAVSLDITAQARIVSWQNAAQIIKDSPVLGVGFNNYRFAQMRYGFFGFEKPEGGMSGAGSDSSLLLVLATTGIIGFAIFLTFLVRVFSLSFRFKNTSVVALAVFSSLVALLVHSIFVNSMFYPWILAWFWITLGLMIVETS</sequence>
<evidence type="ECO:0000256" key="1">
    <source>
        <dbReference type="ARBA" id="ARBA00004141"/>
    </source>
</evidence>
<feature type="transmembrane region" description="Helical" evidence="5">
    <location>
        <begin position="216"/>
        <end position="247"/>
    </location>
</feature>
<evidence type="ECO:0000256" key="2">
    <source>
        <dbReference type="ARBA" id="ARBA00022692"/>
    </source>
</evidence>
<comment type="caution">
    <text evidence="7">The sequence shown here is derived from an EMBL/GenBank/DDBJ whole genome shotgun (WGS) entry which is preliminary data.</text>
</comment>
<feature type="transmembrane region" description="Helical" evidence="5">
    <location>
        <begin position="168"/>
        <end position="186"/>
    </location>
</feature>
<dbReference type="GO" id="GO:0016020">
    <property type="term" value="C:membrane"/>
    <property type="evidence" value="ECO:0007669"/>
    <property type="project" value="UniProtKB-SubCell"/>
</dbReference>
<feature type="transmembrane region" description="Helical" evidence="5">
    <location>
        <begin position="319"/>
        <end position="339"/>
    </location>
</feature>
<feature type="transmembrane region" description="Helical" evidence="5">
    <location>
        <begin position="193"/>
        <end position="210"/>
    </location>
</feature>
<feature type="transmembrane region" description="Helical" evidence="5">
    <location>
        <begin position="30"/>
        <end position="50"/>
    </location>
</feature>
<proteinExistence type="predicted"/>
<feature type="transmembrane region" description="Helical" evidence="5">
    <location>
        <begin position="62"/>
        <end position="81"/>
    </location>
</feature>
<feature type="transmembrane region" description="Helical" evidence="5">
    <location>
        <begin position="118"/>
        <end position="140"/>
    </location>
</feature>
<name>A0A1F5G2K4_9BACT</name>
<dbReference type="PANTHER" id="PTHR37422:SF13">
    <property type="entry name" value="LIPOPOLYSACCHARIDE BIOSYNTHESIS PROTEIN PA4999-RELATED"/>
    <property type="match status" value="1"/>
</dbReference>
<organism evidence="7 8">
    <name type="scientific">Candidatus Curtissbacteria bacterium RBG_16_39_7</name>
    <dbReference type="NCBI Taxonomy" id="1797707"/>
    <lineage>
        <taxon>Bacteria</taxon>
        <taxon>Candidatus Curtissiibacteriota</taxon>
    </lineage>
</organism>
<evidence type="ECO:0000256" key="4">
    <source>
        <dbReference type="ARBA" id="ARBA00023136"/>
    </source>
</evidence>
<feature type="transmembrane region" description="Helical" evidence="5">
    <location>
        <begin position="351"/>
        <end position="371"/>
    </location>
</feature>
<evidence type="ECO:0000313" key="8">
    <source>
        <dbReference type="Proteomes" id="UP000176628"/>
    </source>
</evidence>
<dbReference type="EMBL" id="MFAV01000033">
    <property type="protein sequence ID" value="OGD86113.1"/>
    <property type="molecule type" value="Genomic_DNA"/>
</dbReference>
<evidence type="ECO:0000313" key="7">
    <source>
        <dbReference type="EMBL" id="OGD86113.1"/>
    </source>
</evidence>
<dbReference type="AlphaFoldDB" id="A0A1F5G2K4"/>